<proteinExistence type="predicted"/>
<gene>
    <name evidence="1" type="ORF">QNI19_28200</name>
</gene>
<organism evidence="1 2">
    <name type="scientific">Xanthocytophaga flava</name>
    <dbReference type="NCBI Taxonomy" id="3048013"/>
    <lineage>
        <taxon>Bacteria</taxon>
        <taxon>Pseudomonadati</taxon>
        <taxon>Bacteroidota</taxon>
        <taxon>Cytophagia</taxon>
        <taxon>Cytophagales</taxon>
        <taxon>Rhodocytophagaceae</taxon>
        <taxon>Xanthocytophaga</taxon>
    </lineage>
</organism>
<evidence type="ECO:0008006" key="3">
    <source>
        <dbReference type="Google" id="ProtNLM"/>
    </source>
</evidence>
<reference evidence="1 2" key="1">
    <citation type="submission" date="2023-05" db="EMBL/GenBank/DDBJ databases">
        <authorList>
            <person name="Zhang X."/>
        </authorList>
    </citation>
    <scope>NUCLEOTIDE SEQUENCE [LARGE SCALE GENOMIC DNA]</scope>
    <source>
        <strain evidence="1 2">DM2B3-1</strain>
    </source>
</reference>
<comment type="caution">
    <text evidence="1">The sequence shown here is derived from an EMBL/GenBank/DDBJ whole genome shotgun (WGS) entry which is preliminary data.</text>
</comment>
<name>A0ABT7CV92_9BACT</name>
<dbReference type="EMBL" id="JASJOT010000026">
    <property type="protein sequence ID" value="MDJ1496850.1"/>
    <property type="molecule type" value="Genomic_DNA"/>
</dbReference>
<accession>A0ABT7CV92</accession>
<sequence>MKRSKTNYAFVFVLIFVCVTSCTKKTIKQFSCKIYNQKIIPAAFLKNSFYTHKQVSRQKQAEFLNQKQDTLFILEGYDIQSAQITGSIWNKKGMINYRYSLGNVEILDKTIFSKSDIDLVSRFDTTEIRKREKIHGHYLGAFYYKAIRGIYIKNKLRLDHFSFDEFE</sequence>
<dbReference type="Proteomes" id="UP001228581">
    <property type="component" value="Unassembled WGS sequence"/>
</dbReference>
<evidence type="ECO:0000313" key="2">
    <source>
        <dbReference type="Proteomes" id="UP001228581"/>
    </source>
</evidence>
<dbReference type="RefSeq" id="WP_314001955.1">
    <property type="nucleotide sequence ID" value="NZ_JASJOT010000026.1"/>
</dbReference>
<evidence type="ECO:0000313" key="1">
    <source>
        <dbReference type="EMBL" id="MDJ1496850.1"/>
    </source>
</evidence>
<keyword evidence="2" id="KW-1185">Reference proteome</keyword>
<protein>
    <recommendedName>
        <fullName evidence="3">Lipoprotein</fullName>
    </recommendedName>
</protein>